<evidence type="ECO:0000313" key="2">
    <source>
        <dbReference type="Proteomes" id="UP000013840"/>
    </source>
</evidence>
<sequence length="190" mass="22845">MEERLSTRDMLEIIEEKYEMTGIITVRTLQNWINELKIKPVTTDETRQADIRYSKKDFEMLLERKEESLKKNKKNAWRRQVSFSKAEKIVDKANQSEYMTIDNLIRTREQDSLKNLSDGLYYTNKQAVEQIIKDDMLELCFKKLFPKKSFDEEKMIEMYSIKVGDFDATDVERAEAIRYMKEKEYIKNTY</sequence>
<dbReference type="EMBL" id="AJAU01000018">
    <property type="protein sequence ID" value="EOL45061.1"/>
    <property type="molecule type" value="Genomic_DNA"/>
</dbReference>
<accession>R3WAW2</accession>
<keyword evidence="2" id="KW-1185">Reference proteome</keyword>
<protein>
    <submittedName>
        <fullName evidence="1">Uncharacterized protein</fullName>
    </submittedName>
</protein>
<name>R3WAW2_9ENTE</name>
<organism evidence="1 2">
    <name type="scientific">Enterococcus caccae ATCC BAA-1240</name>
    <dbReference type="NCBI Taxonomy" id="1158612"/>
    <lineage>
        <taxon>Bacteria</taxon>
        <taxon>Bacillati</taxon>
        <taxon>Bacillota</taxon>
        <taxon>Bacilli</taxon>
        <taxon>Lactobacillales</taxon>
        <taxon>Enterococcaceae</taxon>
        <taxon>Enterococcus</taxon>
    </lineage>
</organism>
<dbReference type="Proteomes" id="UP000013840">
    <property type="component" value="Unassembled WGS sequence"/>
</dbReference>
<reference evidence="1 2" key="1">
    <citation type="submission" date="2013-02" db="EMBL/GenBank/DDBJ databases">
        <title>The Genome Sequence of Enterococcus caccae BAA-1240.</title>
        <authorList>
            <consortium name="The Broad Institute Genome Sequencing Platform"/>
            <consortium name="The Broad Institute Genome Sequencing Center for Infectious Disease"/>
            <person name="Earl A.M."/>
            <person name="Gilmore M.S."/>
            <person name="Lebreton F."/>
            <person name="Walker B."/>
            <person name="Young S.K."/>
            <person name="Zeng Q."/>
            <person name="Gargeya S."/>
            <person name="Fitzgerald M."/>
            <person name="Haas B."/>
            <person name="Abouelleil A."/>
            <person name="Alvarado L."/>
            <person name="Arachchi H.M."/>
            <person name="Berlin A.M."/>
            <person name="Chapman S.B."/>
            <person name="Dewar J."/>
            <person name="Goldberg J."/>
            <person name="Griggs A."/>
            <person name="Gujja S."/>
            <person name="Hansen M."/>
            <person name="Howarth C."/>
            <person name="Imamovic A."/>
            <person name="Larimer J."/>
            <person name="McCowan C."/>
            <person name="Murphy C."/>
            <person name="Neiman D."/>
            <person name="Pearson M."/>
            <person name="Priest M."/>
            <person name="Roberts A."/>
            <person name="Saif S."/>
            <person name="Shea T."/>
            <person name="Sisk P."/>
            <person name="Sykes S."/>
            <person name="Wortman J."/>
            <person name="Nusbaum C."/>
            <person name="Birren B."/>
        </authorList>
    </citation>
    <scope>NUCLEOTIDE SEQUENCE [LARGE SCALE GENOMIC DNA]</scope>
    <source>
        <strain evidence="1 2">ATCC BAA-1240</strain>
    </source>
</reference>
<dbReference type="PATRIC" id="fig|1158612.3.peg.1842"/>
<evidence type="ECO:0000313" key="1">
    <source>
        <dbReference type="EMBL" id="EOL45061.1"/>
    </source>
</evidence>
<dbReference type="RefSeq" id="WP_010771977.1">
    <property type="nucleotide sequence ID" value="NZ_KB946334.1"/>
</dbReference>
<dbReference type="AlphaFoldDB" id="R3WAW2"/>
<comment type="caution">
    <text evidence="1">The sequence shown here is derived from an EMBL/GenBank/DDBJ whole genome shotgun (WGS) entry which is preliminary data.</text>
</comment>
<proteinExistence type="predicted"/>
<dbReference type="OrthoDB" id="2974185at2"/>
<gene>
    <name evidence="1" type="ORF">UC7_01867</name>
</gene>